<protein>
    <recommendedName>
        <fullName evidence="10">RING-type domain-containing protein</fullName>
    </recommendedName>
</protein>
<evidence type="ECO:0000256" key="3">
    <source>
        <dbReference type="ARBA" id="ARBA00022833"/>
    </source>
</evidence>
<accession>M2NII4</accession>
<dbReference type="Gene3D" id="3.30.40.10">
    <property type="entry name" value="Zinc/RING finger domain, C3HC4 (zinc finger)"/>
    <property type="match status" value="2"/>
</dbReference>
<evidence type="ECO:0008006" key="10">
    <source>
        <dbReference type="Google" id="ProtNLM"/>
    </source>
</evidence>
<evidence type="ECO:0000256" key="5">
    <source>
        <dbReference type="SAM" id="MobiDB-lite"/>
    </source>
</evidence>
<feature type="region of interest" description="Disordered" evidence="5">
    <location>
        <begin position="387"/>
        <end position="445"/>
    </location>
</feature>
<keyword evidence="1" id="KW-0479">Metal-binding</keyword>
<dbReference type="InterPro" id="IPR019787">
    <property type="entry name" value="Znf_PHD-finger"/>
</dbReference>
<feature type="compositionally biased region" description="Low complexity" evidence="5">
    <location>
        <begin position="355"/>
        <end position="368"/>
    </location>
</feature>
<dbReference type="PROSITE" id="PS01359">
    <property type="entry name" value="ZF_PHD_1"/>
    <property type="match status" value="1"/>
</dbReference>
<evidence type="ECO:0000259" key="6">
    <source>
        <dbReference type="PROSITE" id="PS50016"/>
    </source>
</evidence>
<dbReference type="InterPro" id="IPR019786">
    <property type="entry name" value="Zinc_finger_PHD-type_CS"/>
</dbReference>
<dbReference type="GO" id="GO:0008270">
    <property type="term" value="F:zinc ion binding"/>
    <property type="evidence" value="ECO:0007669"/>
    <property type="project" value="UniProtKB-KW"/>
</dbReference>
<dbReference type="AlphaFoldDB" id="M2NII4"/>
<dbReference type="PANTHER" id="PTHR12618:SF20">
    <property type="entry name" value="PHD AND RING FINGER DOMAIN-CONTAINING PROTEIN 1"/>
    <property type="match status" value="1"/>
</dbReference>
<dbReference type="InterPro" id="IPR013083">
    <property type="entry name" value="Znf_RING/FYVE/PHD"/>
</dbReference>
<dbReference type="InterPro" id="IPR001841">
    <property type="entry name" value="Znf_RING"/>
</dbReference>
<dbReference type="eggNOG" id="KOG0825">
    <property type="taxonomic scope" value="Eukaryota"/>
</dbReference>
<feature type="region of interest" description="Disordered" evidence="5">
    <location>
        <begin position="459"/>
        <end position="510"/>
    </location>
</feature>
<keyword evidence="3" id="KW-0862">Zinc</keyword>
<dbReference type="Proteomes" id="UP000011761">
    <property type="component" value="Unassembled WGS sequence"/>
</dbReference>
<dbReference type="Pfam" id="PF00628">
    <property type="entry name" value="PHD"/>
    <property type="match status" value="1"/>
</dbReference>
<dbReference type="EMBL" id="KB445552">
    <property type="protein sequence ID" value="EMC98905.1"/>
    <property type="molecule type" value="Genomic_DNA"/>
</dbReference>
<name>M2NII4_BAUPA</name>
<dbReference type="RefSeq" id="XP_007674008.1">
    <property type="nucleotide sequence ID" value="XM_007675818.1"/>
</dbReference>
<proteinExistence type="predicted"/>
<evidence type="ECO:0000259" key="7">
    <source>
        <dbReference type="PROSITE" id="PS50089"/>
    </source>
</evidence>
<dbReference type="InterPro" id="IPR047157">
    <property type="entry name" value="PHRF1/Atg35"/>
</dbReference>
<feature type="compositionally biased region" description="Pro residues" evidence="5">
    <location>
        <begin position="430"/>
        <end position="440"/>
    </location>
</feature>
<dbReference type="SUPFAM" id="SSF57903">
    <property type="entry name" value="FYVE/PHD zinc finger"/>
    <property type="match status" value="1"/>
</dbReference>
<evidence type="ECO:0000256" key="4">
    <source>
        <dbReference type="PROSITE-ProRule" id="PRU00175"/>
    </source>
</evidence>
<dbReference type="SUPFAM" id="SSF57850">
    <property type="entry name" value="RING/U-box"/>
    <property type="match status" value="1"/>
</dbReference>
<keyword evidence="9" id="KW-1185">Reference proteome</keyword>
<feature type="region of interest" description="Disordered" evidence="5">
    <location>
        <begin position="305"/>
        <end position="373"/>
    </location>
</feature>
<dbReference type="SMART" id="SM00249">
    <property type="entry name" value="PHD"/>
    <property type="match status" value="1"/>
</dbReference>
<dbReference type="SMART" id="SM00184">
    <property type="entry name" value="RING"/>
    <property type="match status" value="2"/>
</dbReference>
<evidence type="ECO:0000256" key="1">
    <source>
        <dbReference type="ARBA" id="ARBA00022723"/>
    </source>
</evidence>
<dbReference type="GeneID" id="19107493"/>
<feature type="domain" description="RING-type" evidence="7">
    <location>
        <begin position="41"/>
        <end position="85"/>
    </location>
</feature>
<reference evidence="8 9" key="1">
    <citation type="journal article" date="2012" name="PLoS Pathog.">
        <title>Diverse lifestyles and strategies of plant pathogenesis encoded in the genomes of eighteen Dothideomycetes fungi.</title>
        <authorList>
            <person name="Ohm R.A."/>
            <person name="Feau N."/>
            <person name="Henrissat B."/>
            <person name="Schoch C.L."/>
            <person name="Horwitz B.A."/>
            <person name="Barry K.W."/>
            <person name="Condon B.J."/>
            <person name="Copeland A.C."/>
            <person name="Dhillon B."/>
            <person name="Glaser F."/>
            <person name="Hesse C.N."/>
            <person name="Kosti I."/>
            <person name="LaButti K."/>
            <person name="Lindquist E.A."/>
            <person name="Lucas S."/>
            <person name="Salamov A.A."/>
            <person name="Bradshaw R.E."/>
            <person name="Ciuffetti L."/>
            <person name="Hamelin R.C."/>
            <person name="Kema G.H.J."/>
            <person name="Lawrence C."/>
            <person name="Scott J.A."/>
            <person name="Spatafora J.W."/>
            <person name="Turgeon B.G."/>
            <person name="de Wit P.J.G.M."/>
            <person name="Zhong S."/>
            <person name="Goodwin S.B."/>
            <person name="Grigoriev I.V."/>
        </authorList>
    </citation>
    <scope>NUCLEOTIDE SEQUENCE [LARGE SCALE GENOMIC DNA]</scope>
    <source>
        <strain evidence="8 9">UAMH 10762</strain>
    </source>
</reference>
<dbReference type="PROSITE" id="PS50016">
    <property type="entry name" value="ZF_PHD_2"/>
    <property type="match status" value="1"/>
</dbReference>
<feature type="compositionally biased region" description="Basic and acidic residues" evidence="5">
    <location>
        <begin position="481"/>
        <end position="497"/>
    </location>
</feature>
<feature type="compositionally biased region" description="Polar residues" evidence="5">
    <location>
        <begin position="498"/>
        <end position="510"/>
    </location>
</feature>
<dbReference type="KEGG" id="bcom:BAUCODRAFT_120197"/>
<dbReference type="PANTHER" id="PTHR12618">
    <property type="entry name" value="PHD AND RING FINGER DOMAIN-CONTAINING PROTEIN 1"/>
    <property type="match status" value="1"/>
</dbReference>
<dbReference type="OrthoDB" id="8062037at2759"/>
<evidence type="ECO:0000256" key="2">
    <source>
        <dbReference type="ARBA" id="ARBA00022771"/>
    </source>
</evidence>
<evidence type="ECO:0000313" key="9">
    <source>
        <dbReference type="Proteomes" id="UP000011761"/>
    </source>
</evidence>
<feature type="domain" description="PHD-type" evidence="6">
    <location>
        <begin position="132"/>
        <end position="179"/>
    </location>
</feature>
<keyword evidence="2 4" id="KW-0863">Zinc-finger</keyword>
<sequence length="587" mass="64595">MAETCIVCLGDLRADVAEDPPPEAPAAAAAVDASKGGAKSCTRASSKSIDADEESIAHLLPCGHDLHNACLKPWVERANSCPICRATFNMVELSRALGGPVVDSYAVQDKVQEAELDPTMVVEDELFAVETWDSCIVCGAADETHELMYCDGCDKAVHVFCAGYEETPDVWYCETCLGDLETDVGLPGMANAMRRQPRRRARMPTAPARRRQRDNDAIWARVWQEVSRRLDLDLDFPFDEEALDQRTPQQRRELAHWQRRMEVAHQQGAATDRIRDIASSRLQQAQPRSQPEPESQDEIRAWNAFDKARESQDAPLSVRRRKRKATASPASPHEPDRSAQPQLKRPRLRARPETAASSIAAESSHAAAQRNNDDRSTFLSSLLKDVGNKPISAGSPGASDQHPGQWSPRNSSPMRSPVSSGHATPRALSPTPPPQDPLSPPLLASVVSSSSPVAAVFSPFSPTTVSPDHAQANGVYHRGRQREVSLRRGDNDSDTGHRASSGSPLGNLSYSAKKEIQRMVKLALAPRYRDKEISKEHYTDINRDVSRKMYELVGDASALTDQAERERWQSVADNEVKKAISTLHFGS</sequence>
<gene>
    <name evidence="8" type="ORF">BAUCODRAFT_120197</name>
</gene>
<feature type="compositionally biased region" description="Polar residues" evidence="5">
    <location>
        <begin position="402"/>
        <end position="422"/>
    </location>
</feature>
<dbReference type="InterPro" id="IPR011011">
    <property type="entry name" value="Znf_FYVE_PHD"/>
</dbReference>
<evidence type="ECO:0000313" key="8">
    <source>
        <dbReference type="EMBL" id="EMC98905.1"/>
    </source>
</evidence>
<dbReference type="OMA" id="GDWYCME"/>
<dbReference type="InterPro" id="IPR001965">
    <property type="entry name" value="Znf_PHD"/>
</dbReference>
<organism evidence="8 9">
    <name type="scientific">Baudoinia panamericana (strain UAMH 10762)</name>
    <name type="common">Angels' share fungus</name>
    <name type="synonym">Baudoinia compniacensis (strain UAMH 10762)</name>
    <dbReference type="NCBI Taxonomy" id="717646"/>
    <lineage>
        <taxon>Eukaryota</taxon>
        <taxon>Fungi</taxon>
        <taxon>Dikarya</taxon>
        <taxon>Ascomycota</taxon>
        <taxon>Pezizomycotina</taxon>
        <taxon>Dothideomycetes</taxon>
        <taxon>Dothideomycetidae</taxon>
        <taxon>Mycosphaerellales</taxon>
        <taxon>Teratosphaeriaceae</taxon>
        <taxon>Baudoinia</taxon>
    </lineage>
</organism>
<dbReference type="PROSITE" id="PS50089">
    <property type="entry name" value="ZF_RING_2"/>
    <property type="match status" value="1"/>
</dbReference>
<dbReference type="HOGENOM" id="CLU_026721_0_0_1"/>
<dbReference type="Pfam" id="PF13639">
    <property type="entry name" value="zf-RING_2"/>
    <property type="match status" value="1"/>
</dbReference>